<dbReference type="Proteomes" id="UP000291106">
    <property type="component" value="Chromosome"/>
</dbReference>
<comment type="subunit">
    <text evidence="3 6">Monomer.</text>
</comment>
<dbReference type="SUPFAM" id="SSF55811">
    <property type="entry name" value="Nudix"/>
    <property type="match status" value="1"/>
</dbReference>
<evidence type="ECO:0000256" key="4">
    <source>
        <dbReference type="ARBA" id="ARBA00015552"/>
    </source>
</evidence>
<organism evidence="8 9">
    <name type="scientific">Shewanella maritima</name>
    <dbReference type="NCBI Taxonomy" id="2520507"/>
    <lineage>
        <taxon>Bacteria</taxon>
        <taxon>Pseudomonadati</taxon>
        <taxon>Pseudomonadota</taxon>
        <taxon>Gammaproteobacteria</taxon>
        <taxon>Alteromonadales</taxon>
        <taxon>Shewanellaceae</taxon>
        <taxon>Shewanella</taxon>
    </lineage>
</organism>
<dbReference type="GO" id="GO:0004787">
    <property type="term" value="F:thiamine diphosphate phosphatase activity"/>
    <property type="evidence" value="ECO:0007669"/>
    <property type="project" value="InterPro"/>
</dbReference>
<keyword evidence="9" id="KW-1185">Reference proteome</keyword>
<evidence type="ECO:0000256" key="3">
    <source>
        <dbReference type="ARBA" id="ARBA00011245"/>
    </source>
</evidence>
<dbReference type="RefSeq" id="WP_130602771.1">
    <property type="nucleotide sequence ID" value="NZ_CP036200.1"/>
</dbReference>
<reference evidence="8 9" key="1">
    <citation type="submission" date="2019-02" db="EMBL/GenBank/DDBJ databases">
        <title>Shewanella sp. D4-2 isolated from Dokdo Island.</title>
        <authorList>
            <person name="Baek K."/>
        </authorList>
    </citation>
    <scope>NUCLEOTIDE SEQUENCE [LARGE SCALE GENOMIC DNA]</scope>
    <source>
        <strain evidence="8 9">D4-2</strain>
    </source>
</reference>
<protein>
    <recommendedName>
        <fullName evidence="4 6">Phosphatase NudJ</fullName>
        <ecNumber evidence="6">3.6.1.-</ecNumber>
    </recommendedName>
</protein>
<keyword evidence="6" id="KW-0460">Magnesium</keyword>
<dbReference type="PROSITE" id="PS51462">
    <property type="entry name" value="NUDIX"/>
    <property type="match status" value="1"/>
</dbReference>
<gene>
    <name evidence="6" type="primary">nudJ</name>
    <name evidence="8" type="ORF">EXU30_19150</name>
</gene>
<dbReference type="GO" id="GO:0017111">
    <property type="term" value="F:ribonucleoside triphosphate phosphatase activity"/>
    <property type="evidence" value="ECO:0007669"/>
    <property type="project" value="InterPro"/>
</dbReference>
<evidence type="ECO:0000313" key="9">
    <source>
        <dbReference type="Proteomes" id="UP000291106"/>
    </source>
</evidence>
<dbReference type="PANTHER" id="PTHR43222">
    <property type="entry name" value="NUDIX HYDROLASE 23"/>
    <property type="match status" value="1"/>
</dbReference>
<evidence type="ECO:0000313" key="8">
    <source>
        <dbReference type="EMBL" id="QBF84549.1"/>
    </source>
</evidence>
<dbReference type="PROSITE" id="PS00893">
    <property type="entry name" value="NUDIX_BOX"/>
    <property type="match status" value="1"/>
</dbReference>
<accession>A0A411PM07</accession>
<dbReference type="PANTHER" id="PTHR43222:SF11">
    <property type="entry name" value="PHOSPHATASE NUDJ"/>
    <property type="match status" value="1"/>
</dbReference>
<feature type="domain" description="Nudix hydrolase" evidence="7">
    <location>
        <begin position="5"/>
        <end position="132"/>
    </location>
</feature>
<proteinExistence type="inferred from homology"/>
<dbReference type="CDD" id="cd03675">
    <property type="entry name" value="NUDIX_Hydrolase"/>
    <property type="match status" value="1"/>
</dbReference>
<dbReference type="AlphaFoldDB" id="A0A411PM07"/>
<dbReference type="InterPro" id="IPR000086">
    <property type="entry name" value="NUDIX_hydrolase_dom"/>
</dbReference>
<evidence type="ECO:0000256" key="1">
    <source>
        <dbReference type="ARBA" id="ARBA00001946"/>
    </source>
</evidence>
<dbReference type="Pfam" id="PF00293">
    <property type="entry name" value="NUDIX"/>
    <property type="match status" value="1"/>
</dbReference>
<sequence>MTRYKPNTTVACIIHCQGNYLLVEEQIDGQKRFNQAAGHIEAGESIVAACTREVLEETGLSVTLDGLVKIYQFTAADGTRFVRYTFASEVQELVTAVPQDSAITACHWLNLNEVKQCENQHRSPLVLQSIIDFEQSQQLLPLNFIDTQYL</sequence>
<evidence type="ECO:0000259" key="7">
    <source>
        <dbReference type="PROSITE" id="PS51462"/>
    </source>
</evidence>
<dbReference type="GO" id="GO:0017110">
    <property type="term" value="F:nucleoside diphosphate phosphatase activity"/>
    <property type="evidence" value="ECO:0007669"/>
    <property type="project" value="InterPro"/>
</dbReference>
<dbReference type="OrthoDB" id="8594221at2"/>
<keyword evidence="5 6" id="KW-0378">Hydrolase</keyword>
<name>A0A411PM07_9GAMM</name>
<dbReference type="EC" id="3.6.1.-" evidence="6"/>
<dbReference type="EMBL" id="CP036200">
    <property type="protein sequence ID" value="QBF84549.1"/>
    <property type="molecule type" value="Genomic_DNA"/>
</dbReference>
<evidence type="ECO:0000256" key="6">
    <source>
        <dbReference type="RuleBase" id="RU364043"/>
    </source>
</evidence>
<evidence type="ECO:0000256" key="5">
    <source>
        <dbReference type="ARBA" id="ARBA00022801"/>
    </source>
</evidence>
<dbReference type="InterPro" id="IPR033713">
    <property type="entry name" value="NudJ"/>
</dbReference>
<evidence type="ECO:0000256" key="2">
    <source>
        <dbReference type="ARBA" id="ARBA00007608"/>
    </source>
</evidence>
<comment type="cofactor">
    <cofactor evidence="1 6">
        <name>Mg(2+)</name>
        <dbReference type="ChEBI" id="CHEBI:18420"/>
    </cofactor>
</comment>
<dbReference type="InterPro" id="IPR015797">
    <property type="entry name" value="NUDIX_hydrolase-like_dom_sf"/>
</dbReference>
<dbReference type="InterPro" id="IPR020084">
    <property type="entry name" value="NUDIX_hydrolase_CS"/>
</dbReference>
<dbReference type="Gene3D" id="3.90.79.10">
    <property type="entry name" value="Nucleoside Triphosphate Pyrophosphohydrolase"/>
    <property type="match status" value="1"/>
</dbReference>
<dbReference type="KEGG" id="smai:EXU30_19150"/>
<comment type="similarity">
    <text evidence="2 6">Belongs to the Nudix hydrolase family. NudJ subfamily.</text>
</comment>